<keyword evidence="7" id="KW-0813">Transport</keyword>
<keyword evidence="4 7" id="KW-1133">Transmembrane helix</keyword>
<feature type="transmembrane region" description="Helical" evidence="7">
    <location>
        <begin position="104"/>
        <end position="126"/>
    </location>
</feature>
<sequence>MSLGEHLVELRNRLMIGAAGILVGTVAGFILYDFIWPILSAPVTVLSEAKHNAVSINFSGIATGFDVRLQVALAVGIVISSPIWLLQIFGFLTPGLTKTEKRYVFGFFFSAIPLFLAGCAAGFYVMPHIVELMAGFVPKGGTTFFDAKYFLDFILKLVLATGVAFVLPVFLVLLNFAGILRGKSILKGWRWAILAITLFTAAATPAADLFSMFLLAVPMVALYFAAVGVSLLHDRSVDRKTAAAIAGTDAGLPAGA</sequence>
<feature type="transmembrane region" description="Helical" evidence="7">
    <location>
        <begin position="71"/>
        <end position="92"/>
    </location>
</feature>
<dbReference type="AlphaFoldDB" id="A0A506Y100"/>
<evidence type="ECO:0000313" key="8">
    <source>
        <dbReference type="EMBL" id="TPW76216.1"/>
    </source>
</evidence>
<protein>
    <recommendedName>
        <fullName evidence="7">Sec-independent protein translocase protein TatC</fullName>
    </recommendedName>
</protein>
<dbReference type="EMBL" id="VHQG01000002">
    <property type="protein sequence ID" value="TPW76216.1"/>
    <property type="molecule type" value="Genomic_DNA"/>
</dbReference>
<feature type="transmembrane region" description="Helical" evidence="7">
    <location>
        <begin position="153"/>
        <end position="176"/>
    </location>
</feature>
<evidence type="ECO:0000256" key="2">
    <source>
        <dbReference type="ARBA" id="ARBA00022692"/>
    </source>
</evidence>
<comment type="similarity">
    <text evidence="7">Belongs to the TatC family.</text>
</comment>
<feature type="transmembrane region" description="Helical" evidence="7">
    <location>
        <begin position="213"/>
        <end position="232"/>
    </location>
</feature>
<keyword evidence="2 7" id="KW-0812">Transmembrane</keyword>
<proteinExistence type="inferred from homology"/>
<dbReference type="RefSeq" id="WP_141163572.1">
    <property type="nucleotide sequence ID" value="NZ_VHQG01000002.1"/>
</dbReference>
<gene>
    <name evidence="7 8" type="primary">tatC</name>
    <name evidence="8" type="ORF">FJ657_10500</name>
</gene>
<dbReference type="OrthoDB" id="9777044at2"/>
<evidence type="ECO:0000256" key="3">
    <source>
        <dbReference type="ARBA" id="ARBA00022927"/>
    </source>
</evidence>
<dbReference type="NCBIfam" id="TIGR00945">
    <property type="entry name" value="tatC"/>
    <property type="match status" value="1"/>
</dbReference>
<comment type="function">
    <text evidence="7">Part of the twin-arginine translocation (Tat) system that transports large folded proteins containing a characteristic twin-arginine motif in their signal peptide across membranes. Together with TatB, TatC is part of a receptor directly interacting with Tat signal peptides.</text>
</comment>
<evidence type="ECO:0000313" key="9">
    <source>
        <dbReference type="Proteomes" id="UP000316252"/>
    </source>
</evidence>
<feature type="transmembrane region" description="Helical" evidence="7">
    <location>
        <begin position="188"/>
        <end position="207"/>
    </location>
</feature>
<evidence type="ECO:0000256" key="6">
    <source>
        <dbReference type="ARBA" id="ARBA00023136"/>
    </source>
</evidence>
<keyword evidence="9" id="KW-1185">Reference proteome</keyword>
<dbReference type="GO" id="GO:0043953">
    <property type="term" value="P:protein transport by the Tat complex"/>
    <property type="evidence" value="ECO:0007669"/>
    <property type="project" value="UniProtKB-UniRule"/>
</dbReference>
<dbReference type="InterPro" id="IPR002033">
    <property type="entry name" value="TatC"/>
</dbReference>
<comment type="caution">
    <text evidence="8">The sequence shown here is derived from an EMBL/GenBank/DDBJ whole genome shotgun (WGS) entry which is preliminary data.</text>
</comment>
<keyword evidence="3 7" id="KW-0653">Protein transport</keyword>
<dbReference type="PANTHER" id="PTHR30371">
    <property type="entry name" value="SEC-INDEPENDENT PROTEIN TRANSLOCASE PROTEIN TATC"/>
    <property type="match status" value="1"/>
</dbReference>
<keyword evidence="6 7" id="KW-0472">Membrane</keyword>
<comment type="subunit">
    <text evidence="7">The Tat system comprises two distinct complexes: a TatABC complex, containing multiple copies of TatA, TatB and TatC subunits, and a separate TatA complex, containing only TatA subunits. Substrates initially bind to the TatABC complex, which probably triggers association of the separate TatA complex to form the active translocon.</text>
</comment>
<keyword evidence="7" id="KW-1003">Cell membrane</keyword>
<feature type="transmembrane region" description="Helical" evidence="7">
    <location>
        <begin position="12"/>
        <end position="32"/>
    </location>
</feature>
<reference evidence="8 9" key="1">
    <citation type="submission" date="2019-06" db="EMBL/GenBank/DDBJ databases">
        <authorList>
            <person name="Li F."/>
        </authorList>
    </citation>
    <scope>NUCLEOTIDE SEQUENCE [LARGE SCALE GENOMIC DNA]</scope>
    <source>
        <strain evidence="8 9">10F1D-1</strain>
    </source>
</reference>
<dbReference type="Proteomes" id="UP000316252">
    <property type="component" value="Unassembled WGS sequence"/>
</dbReference>
<evidence type="ECO:0000256" key="4">
    <source>
        <dbReference type="ARBA" id="ARBA00022989"/>
    </source>
</evidence>
<dbReference type="PANTHER" id="PTHR30371:SF0">
    <property type="entry name" value="SEC-INDEPENDENT PROTEIN TRANSLOCASE PROTEIN TATC, CHLOROPLASTIC-RELATED"/>
    <property type="match status" value="1"/>
</dbReference>
<dbReference type="HAMAP" id="MF_00902">
    <property type="entry name" value="TatC"/>
    <property type="match status" value="1"/>
</dbReference>
<dbReference type="GO" id="GO:0065002">
    <property type="term" value="P:intracellular protein transmembrane transport"/>
    <property type="evidence" value="ECO:0007669"/>
    <property type="project" value="TreeGrafter"/>
</dbReference>
<evidence type="ECO:0000256" key="7">
    <source>
        <dbReference type="HAMAP-Rule" id="MF_00902"/>
    </source>
</evidence>
<organism evidence="8 9">
    <name type="scientific">Schumannella soli</name>
    <dbReference type="NCBI Taxonomy" id="2590779"/>
    <lineage>
        <taxon>Bacteria</taxon>
        <taxon>Bacillati</taxon>
        <taxon>Actinomycetota</taxon>
        <taxon>Actinomycetes</taxon>
        <taxon>Micrococcales</taxon>
        <taxon>Microbacteriaceae</taxon>
        <taxon>Schumannella</taxon>
    </lineage>
</organism>
<keyword evidence="5 7" id="KW-0811">Translocation</keyword>
<dbReference type="GO" id="GO:0033281">
    <property type="term" value="C:TAT protein transport complex"/>
    <property type="evidence" value="ECO:0007669"/>
    <property type="project" value="UniProtKB-UniRule"/>
</dbReference>
<dbReference type="GO" id="GO:0009977">
    <property type="term" value="F:proton motive force dependent protein transmembrane transporter activity"/>
    <property type="evidence" value="ECO:0007669"/>
    <property type="project" value="TreeGrafter"/>
</dbReference>
<accession>A0A506Y100</accession>
<evidence type="ECO:0000256" key="1">
    <source>
        <dbReference type="ARBA" id="ARBA00004141"/>
    </source>
</evidence>
<comment type="subcellular location">
    <subcellularLocation>
        <location evidence="7">Cell membrane</location>
        <topology evidence="7">Multi-pass membrane protein</topology>
    </subcellularLocation>
    <subcellularLocation>
        <location evidence="1">Membrane</location>
        <topology evidence="1">Multi-pass membrane protein</topology>
    </subcellularLocation>
</comment>
<dbReference type="PRINTS" id="PR01840">
    <property type="entry name" value="TATCFAMILY"/>
</dbReference>
<name>A0A506Y100_9MICO</name>
<dbReference type="Pfam" id="PF00902">
    <property type="entry name" value="TatC"/>
    <property type="match status" value="1"/>
</dbReference>
<evidence type="ECO:0000256" key="5">
    <source>
        <dbReference type="ARBA" id="ARBA00023010"/>
    </source>
</evidence>